<accession>A0A0S1SFC4</accession>
<dbReference type="AlphaFoldDB" id="A0A0S1SFC4"/>
<dbReference type="Proteomes" id="UP000069135">
    <property type="component" value="Chromosome"/>
</dbReference>
<name>A0A0S1SFC4_9BACT</name>
<accession>A0A0S1SNL2</accession>
<proteinExistence type="predicted"/>
<reference evidence="3" key="1">
    <citation type="submission" date="2015-10" db="EMBL/GenBank/DDBJ databases">
        <title>Analysis of five complete genome sequences for members of the class Peribacteria in the recently recognized Peregrinibacteria bacterial phylum.</title>
        <authorList>
            <person name="Anantharaman K."/>
            <person name="Brown C.T."/>
            <person name="Burstein D."/>
            <person name="Castelle C.J."/>
            <person name="Probst A.J."/>
            <person name="Thomas B.C."/>
            <person name="Williams K.H."/>
            <person name="Banfield J.F."/>
        </authorList>
    </citation>
    <scope>NUCLEOTIDE SEQUENCE [LARGE SCALE GENOMIC DNA]</scope>
</reference>
<accession>A0A0S1SSP1</accession>
<evidence type="ECO:0000313" key="3">
    <source>
        <dbReference type="Proteomes" id="UP000069135"/>
    </source>
</evidence>
<feature type="region of interest" description="Disordered" evidence="1">
    <location>
        <begin position="38"/>
        <end position="67"/>
    </location>
</feature>
<dbReference type="KEGG" id="prf:PeribacterA2_0643"/>
<gene>
    <name evidence="2" type="ORF">PeribacterD1_0643</name>
</gene>
<accession>A0A0S1SWL9</accession>
<reference evidence="2 3" key="2">
    <citation type="journal article" date="2016" name="PeerJ">
        <title>Analysis of five complete genome sequences for members of the class Peribacteria in the recently recognized Peregrinibacteria bacterial phylum.</title>
        <authorList>
            <person name="Anantharaman K."/>
            <person name="Brown C.T."/>
            <person name="Burstein D."/>
            <person name="Castelle C.J."/>
            <person name="Probst A.J."/>
            <person name="Thomas B.C."/>
            <person name="Williams K.H."/>
            <person name="Banfield J.F."/>
        </authorList>
    </citation>
    <scope>NUCLEOTIDE SEQUENCE [LARGE SCALE GENOMIC DNA]</scope>
    <source>
        <strain evidence="2">RIFOXYD1_FULL_PER-ii_59_16</strain>
    </source>
</reference>
<evidence type="ECO:0000256" key="1">
    <source>
        <dbReference type="SAM" id="MobiDB-lite"/>
    </source>
</evidence>
<protein>
    <submittedName>
        <fullName evidence="2">Uncharacterized protein</fullName>
    </submittedName>
</protein>
<evidence type="ECO:0000313" key="2">
    <source>
        <dbReference type="EMBL" id="ALM13319.1"/>
    </source>
</evidence>
<sequence length="67" mass="7686">MIIRIADLTVDRSEEWDTHEDEAEAGQARIRRRITALRGETREKADPPGADEEQPWQSAIREELGVD</sequence>
<dbReference type="EMBL" id="CP013065">
    <property type="protein sequence ID" value="ALM13319.1"/>
    <property type="molecule type" value="Genomic_DNA"/>
</dbReference>
<accession>A0A0S1SL06</accession>
<organism evidence="2 3">
    <name type="scientific">Candidatus Peribacter riflensis</name>
    <dbReference type="NCBI Taxonomy" id="1735162"/>
    <lineage>
        <taxon>Bacteria</taxon>
        <taxon>Candidatus Peregrinibacteriota</taxon>
        <taxon>Candidatus Peribacteria</taxon>
        <taxon>Candidatus Peribacterales</taxon>
        <taxon>Candidatus Peribacteraceae</taxon>
        <taxon>Candidatus Peribacter</taxon>
    </lineage>
</organism>